<feature type="signal peptide" evidence="1">
    <location>
        <begin position="1"/>
        <end position="16"/>
    </location>
</feature>
<evidence type="ECO:0008006" key="4">
    <source>
        <dbReference type="Google" id="ProtNLM"/>
    </source>
</evidence>
<sequence length="79" mass="8629">MLLLLLLISWPRGVATAAVAGESCIASTRGRLPGYRHRGGRLLLAAALDRREGACRWFSRRLSAAISGRGLVRVTSRRK</sequence>
<reference evidence="2" key="2">
    <citation type="submission" date="2023-06" db="EMBL/GenBank/DDBJ databases">
        <authorList>
            <consortium name="Lawrence Berkeley National Laboratory"/>
            <person name="Haridas S."/>
            <person name="Hensen N."/>
            <person name="Bonometti L."/>
            <person name="Westerberg I."/>
            <person name="Brannstrom I.O."/>
            <person name="Guillou S."/>
            <person name="Cros-Aarteil S."/>
            <person name="Calhoun S."/>
            <person name="Kuo A."/>
            <person name="Mondo S."/>
            <person name="Pangilinan J."/>
            <person name="Riley R."/>
            <person name="Labutti K."/>
            <person name="Andreopoulos B."/>
            <person name="Lipzen A."/>
            <person name="Chen C."/>
            <person name="Yanf M."/>
            <person name="Daum C."/>
            <person name="Ng V."/>
            <person name="Clum A."/>
            <person name="Steindorff A."/>
            <person name="Ohm R."/>
            <person name="Martin F."/>
            <person name="Silar P."/>
            <person name="Natvig D."/>
            <person name="Lalanne C."/>
            <person name="Gautier V."/>
            <person name="Ament-Velasquez S.L."/>
            <person name="Kruys A."/>
            <person name="Hutchinson M.I."/>
            <person name="Powell A.J."/>
            <person name="Barry K."/>
            <person name="Miller A.N."/>
            <person name="Grigoriev I.V."/>
            <person name="Debuchy R."/>
            <person name="Gladieux P."/>
            <person name="Thoren M.H."/>
            <person name="Johannesson H."/>
        </authorList>
    </citation>
    <scope>NUCLEOTIDE SEQUENCE</scope>
    <source>
        <strain evidence="2">CBS 314.62</strain>
    </source>
</reference>
<comment type="caution">
    <text evidence="2">The sequence shown here is derived from an EMBL/GenBank/DDBJ whole genome shotgun (WGS) entry which is preliminary data.</text>
</comment>
<reference evidence="2" key="1">
    <citation type="journal article" date="2023" name="Mol. Phylogenet. Evol.">
        <title>Genome-scale phylogeny and comparative genomics of the fungal order Sordariales.</title>
        <authorList>
            <person name="Hensen N."/>
            <person name="Bonometti L."/>
            <person name="Westerberg I."/>
            <person name="Brannstrom I.O."/>
            <person name="Guillou S."/>
            <person name="Cros-Aarteil S."/>
            <person name="Calhoun S."/>
            <person name="Haridas S."/>
            <person name="Kuo A."/>
            <person name="Mondo S."/>
            <person name="Pangilinan J."/>
            <person name="Riley R."/>
            <person name="LaButti K."/>
            <person name="Andreopoulos B."/>
            <person name="Lipzen A."/>
            <person name="Chen C."/>
            <person name="Yan M."/>
            <person name="Daum C."/>
            <person name="Ng V."/>
            <person name="Clum A."/>
            <person name="Steindorff A."/>
            <person name="Ohm R.A."/>
            <person name="Martin F."/>
            <person name="Silar P."/>
            <person name="Natvig D.O."/>
            <person name="Lalanne C."/>
            <person name="Gautier V."/>
            <person name="Ament-Velasquez S.L."/>
            <person name="Kruys A."/>
            <person name="Hutchinson M.I."/>
            <person name="Powell A.J."/>
            <person name="Barry K."/>
            <person name="Miller A.N."/>
            <person name="Grigoriev I.V."/>
            <person name="Debuchy R."/>
            <person name="Gladieux P."/>
            <person name="Hiltunen Thoren M."/>
            <person name="Johannesson H."/>
        </authorList>
    </citation>
    <scope>NUCLEOTIDE SEQUENCE</scope>
    <source>
        <strain evidence="2">CBS 314.62</strain>
    </source>
</reference>
<dbReference type="EMBL" id="JAULSO010000002">
    <property type="protein sequence ID" value="KAK3689545.1"/>
    <property type="molecule type" value="Genomic_DNA"/>
</dbReference>
<gene>
    <name evidence="2" type="ORF">B0T22DRAFT_461749</name>
</gene>
<keyword evidence="3" id="KW-1185">Reference proteome</keyword>
<evidence type="ECO:0000313" key="3">
    <source>
        <dbReference type="Proteomes" id="UP001270362"/>
    </source>
</evidence>
<evidence type="ECO:0000313" key="2">
    <source>
        <dbReference type="EMBL" id="KAK3689545.1"/>
    </source>
</evidence>
<accession>A0AAE0XBF0</accession>
<evidence type="ECO:0000256" key="1">
    <source>
        <dbReference type="SAM" id="SignalP"/>
    </source>
</evidence>
<dbReference type="Proteomes" id="UP001270362">
    <property type="component" value="Unassembled WGS sequence"/>
</dbReference>
<name>A0AAE0XBF0_9PEZI</name>
<protein>
    <recommendedName>
        <fullName evidence="4">Secreted protein</fullName>
    </recommendedName>
</protein>
<dbReference type="AlphaFoldDB" id="A0AAE0XBF0"/>
<proteinExistence type="predicted"/>
<feature type="chain" id="PRO_5041920239" description="Secreted protein" evidence="1">
    <location>
        <begin position="17"/>
        <end position="79"/>
    </location>
</feature>
<organism evidence="2 3">
    <name type="scientific">Podospora appendiculata</name>
    <dbReference type="NCBI Taxonomy" id="314037"/>
    <lineage>
        <taxon>Eukaryota</taxon>
        <taxon>Fungi</taxon>
        <taxon>Dikarya</taxon>
        <taxon>Ascomycota</taxon>
        <taxon>Pezizomycotina</taxon>
        <taxon>Sordariomycetes</taxon>
        <taxon>Sordariomycetidae</taxon>
        <taxon>Sordariales</taxon>
        <taxon>Podosporaceae</taxon>
        <taxon>Podospora</taxon>
    </lineage>
</organism>
<keyword evidence="1" id="KW-0732">Signal</keyword>